<sequence>MLRRRLSAGALRAQAHLHTQTPAASPKARVTPAAAAAKATISPSAHSKSLGSVVLLNTQRNWKGEKVVTLKAELKKRGLTQTGNKATLVSRLESADKTGLAPPVPPLSRAQKRAYASGSKNDRDDIPPVMKAFEDMTVNAPPGGEVSSFSRQTSEDKSDLSAEEQTSAPGLPSGKKTGPVPQEFTIHFPDPQKVKDTSQTIPTMPDFLGKSSSSGKESDKDDNFGLPNVSTVAPTSTHPDGGPVHGTTKVKDVDELRDKVEASVKEQVQAAKEAVTEVQQKMAEQLKSGKEDEEKLLEQSGLSKEEIKAVKEAENTILEQIKASKKAEDEMIKIGREALESLAKGASKDLDPKEMTARLAKAAKEQIKATKEAESKIWDQIKDARKTEEKILKQSGIDINKEVKEHIKAAKQAEHRILEQLKAAKDAEDKFLKHARRAVNNPFVRRKVEKQAKEQIDAAKRATTEILELSGITVDNPDDPLGLEGSGTYKSSSRPLNSDEKGGVWLLAGLLGGVAVAGWYYEKKKKDDPKHKKL</sequence>
<dbReference type="SUPFAM" id="SSF68906">
    <property type="entry name" value="SAP domain"/>
    <property type="match status" value="1"/>
</dbReference>
<keyword evidence="1" id="KW-0175">Coiled coil</keyword>
<reference evidence="5" key="2">
    <citation type="submission" date="2023-06" db="EMBL/GenBank/DDBJ databases">
        <authorList>
            <person name="Kobayashi Y."/>
            <person name="Kayamori A."/>
            <person name="Aoki K."/>
            <person name="Shiwa Y."/>
            <person name="Fujita N."/>
            <person name="Sugita T."/>
            <person name="Iwasaki W."/>
            <person name="Tanaka N."/>
            <person name="Takashima M."/>
        </authorList>
    </citation>
    <scope>NUCLEOTIDE SEQUENCE</scope>
    <source>
        <strain evidence="5">HIS016</strain>
    </source>
</reference>
<feature type="compositionally biased region" description="Polar residues" evidence="2">
    <location>
        <begin position="228"/>
        <end position="238"/>
    </location>
</feature>
<dbReference type="Proteomes" id="UP001222932">
    <property type="component" value="Unassembled WGS sequence"/>
</dbReference>
<evidence type="ECO:0000313" key="5">
    <source>
        <dbReference type="EMBL" id="GMK53940.1"/>
    </source>
</evidence>
<organism evidence="5 6">
    <name type="scientific">Cutaneotrichosporon spelunceum</name>
    <dbReference type="NCBI Taxonomy" id="1672016"/>
    <lineage>
        <taxon>Eukaryota</taxon>
        <taxon>Fungi</taxon>
        <taxon>Dikarya</taxon>
        <taxon>Basidiomycota</taxon>
        <taxon>Agaricomycotina</taxon>
        <taxon>Tremellomycetes</taxon>
        <taxon>Trichosporonales</taxon>
        <taxon>Trichosporonaceae</taxon>
        <taxon>Cutaneotrichosporon</taxon>
    </lineage>
</organism>
<feature type="coiled-coil region" evidence="1">
    <location>
        <begin position="261"/>
        <end position="330"/>
    </location>
</feature>
<dbReference type="InterPro" id="IPR036361">
    <property type="entry name" value="SAP_dom_sf"/>
</dbReference>
<name>A0AAD3TNI7_9TREE</name>
<feature type="region of interest" description="Disordered" evidence="2">
    <location>
        <begin position="477"/>
        <end position="498"/>
    </location>
</feature>
<evidence type="ECO:0000256" key="3">
    <source>
        <dbReference type="SAM" id="Phobius"/>
    </source>
</evidence>
<keyword evidence="3" id="KW-0472">Membrane</keyword>
<dbReference type="SMART" id="SM00513">
    <property type="entry name" value="SAP"/>
    <property type="match status" value="1"/>
</dbReference>
<feature type="region of interest" description="Disordered" evidence="2">
    <location>
        <begin position="90"/>
        <end position="251"/>
    </location>
</feature>
<keyword evidence="3" id="KW-1133">Transmembrane helix</keyword>
<protein>
    <recommendedName>
        <fullName evidence="4">SAP domain-containing protein</fullName>
    </recommendedName>
</protein>
<evidence type="ECO:0000256" key="2">
    <source>
        <dbReference type="SAM" id="MobiDB-lite"/>
    </source>
</evidence>
<keyword evidence="3" id="KW-0812">Transmembrane</keyword>
<proteinExistence type="predicted"/>
<feature type="transmembrane region" description="Helical" evidence="3">
    <location>
        <begin position="502"/>
        <end position="521"/>
    </location>
</feature>
<accession>A0AAD3TNI7</accession>
<keyword evidence="6" id="KW-1185">Reference proteome</keyword>
<comment type="caution">
    <text evidence="5">The sequence shown here is derived from an EMBL/GenBank/DDBJ whole genome shotgun (WGS) entry which is preliminary data.</text>
</comment>
<dbReference type="Pfam" id="PF02037">
    <property type="entry name" value="SAP"/>
    <property type="match status" value="1"/>
</dbReference>
<feature type="domain" description="SAP" evidence="4">
    <location>
        <begin position="62"/>
        <end position="96"/>
    </location>
</feature>
<dbReference type="InterPro" id="IPR003034">
    <property type="entry name" value="SAP_dom"/>
</dbReference>
<evidence type="ECO:0000313" key="6">
    <source>
        <dbReference type="Proteomes" id="UP001222932"/>
    </source>
</evidence>
<feature type="region of interest" description="Disordered" evidence="2">
    <location>
        <begin position="1"/>
        <end position="29"/>
    </location>
</feature>
<dbReference type="PROSITE" id="PS50800">
    <property type="entry name" value="SAP"/>
    <property type="match status" value="1"/>
</dbReference>
<dbReference type="Gene3D" id="1.10.720.30">
    <property type="entry name" value="SAP domain"/>
    <property type="match status" value="1"/>
</dbReference>
<dbReference type="AlphaFoldDB" id="A0AAD3TNI7"/>
<evidence type="ECO:0000256" key="1">
    <source>
        <dbReference type="SAM" id="Coils"/>
    </source>
</evidence>
<dbReference type="EMBL" id="BTCM01000001">
    <property type="protein sequence ID" value="GMK53940.1"/>
    <property type="molecule type" value="Genomic_DNA"/>
</dbReference>
<feature type="coiled-coil region" evidence="1">
    <location>
        <begin position="410"/>
        <end position="465"/>
    </location>
</feature>
<evidence type="ECO:0000259" key="4">
    <source>
        <dbReference type="PROSITE" id="PS50800"/>
    </source>
</evidence>
<reference evidence="5" key="1">
    <citation type="journal article" date="2023" name="BMC Genomics">
        <title>Chromosome-level genome assemblies of Cutaneotrichosporon spp. (Trichosporonales, Basidiomycota) reveal imbalanced evolution between nucleotide sequences and chromosome synteny.</title>
        <authorList>
            <person name="Kobayashi Y."/>
            <person name="Kayamori A."/>
            <person name="Aoki K."/>
            <person name="Shiwa Y."/>
            <person name="Matsutani M."/>
            <person name="Fujita N."/>
            <person name="Sugita T."/>
            <person name="Iwasaki W."/>
            <person name="Tanaka N."/>
            <person name="Takashima M."/>
        </authorList>
    </citation>
    <scope>NUCLEOTIDE SEQUENCE</scope>
    <source>
        <strain evidence="5">HIS016</strain>
    </source>
</reference>
<gene>
    <name evidence="5" type="ORF">CspeluHIS016_0105260</name>
</gene>